<dbReference type="InterPro" id="IPR004104">
    <property type="entry name" value="Gfo/Idh/MocA-like_OxRdtase_C"/>
</dbReference>
<dbReference type="Gene3D" id="3.30.360.10">
    <property type="entry name" value="Dihydrodipicolinate Reductase, domain 2"/>
    <property type="match status" value="1"/>
</dbReference>
<dbReference type="EMBL" id="CAWUHC010000006">
    <property type="protein sequence ID" value="CAK7211323.1"/>
    <property type="molecule type" value="Genomic_DNA"/>
</dbReference>
<proteinExistence type="predicted"/>
<evidence type="ECO:0000259" key="1">
    <source>
        <dbReference type="Pfam" id="PF01408"/>
    </source>
</evidence>
<dbReference type="Gene3D" id="3.40.50.720">
    <property type="entry name" value="NAD(P)-binding Rossmann-like Domain"/>
    <property type="match status" value="1"/>
</dbReference>
<keyword evidence="4" id="KW-1185">Reference proteome</keyword>
<dbReference type="SUPFAM" id="SSF51735">
    <property type="entry name" value="NAD(P)-binding Rossmann-fold domains"/>
    <property type="match status" value="1"/>
</dbReference>
<evidence type="ECO:0000259" key="2">
    <source>
        <dbReference type="Pfam" id="PF02894"/>
    </source>
</evidence>
<sequence>MTGVALLGAGIFAKTQHLSAIEAAKDLNLLAVYSRSQASAEALVALVKDASTKPQLYYDSTENTDNSLDALLARSDIKAVIVSLPILAQPAVIRKALAAGKHILSEKPIAPDVKGARELLQYYDSLPTATRPIWSVAENFRFLPVLHDAADKIKAIGGRLVSFHLIMNGFVKEEDEFYNTEWRKVPGYQGGFLLDGGVHFLAGLRFLLAAAGDEVARVVCFSSLLEKRLPPVDSVHAVAATRGGVNGTVSISFGTEFKATLEVCVVTTEGRVTWDPSKVVSVRRSQTEEDTKTFEQDFGVVAEVAAFAKSVAAGKADPLQSPQEALQDLALLEALLQSGPSGAVKSLI</sequence>
<dbReference type="PANTHER" id="PTHR42840:SF5">
    <property type="entry name" value="NAD(P)-BINDING ROSSMANN-FOLD SUPERFAMILY PROTEIN"/>
    <property type="match status" value="1"/>
</dbReference>
<name>A0ABP0AVR3_9PEZI</name>
<gene>
    <name evidence="3" type="ORF">SBRCBS47491_001085</name>
</gene>
<dbReference type="InterPro" id="IPR036291">
    <property type="entry name" value="NAD(P)-bd_dom_sf"/>
</dbReference>
<dbReference type="PANTHER" id="PTHR42840">
    <property type="entry name" value="NAD(P)-BINDING ROSSMANN-FOLD SUPERFAMILY PROTEIN-RELATED"/>
    <property type="match status" value="1"/>
</dbReference>
<dbReference type="Pfam" id="PF01408">
    <property type="entry name" value="GFO_IDH_MocA"/>
    <property type="match status" value="1"/>
</dbReference>
<organism evidence="3 4">
    <name type="scientific">Sporothrix bragantina</name>
    <dbReference type="NCBI Taxonomy" id="671064"/>
    <lineage>
        <taxon>Eukaryota</taxon>
        <taxon>Fungi</taxon>
        <taxon>Dikarya</taxon>
        <taxon>Ascomycota</taxon>
        <taxon>Pezizomycotina</taxon>
        <taxon>Sordariomycetes</taxon>
        <taxon>Sordariomycetidae</taxon>
        <taxon>Ophiostomatales</taxon>
        <taxon>Ophiostomataceae</taxon>
        <taxon>Sporothrix</taxon>
    </lineage>
</organism>
<feature type="domain" description="Gfo/Idh/MocA-like oxidoreductase N-terminal" evidence="1">
    <location>
        <begin position="4"/>
        <end position="124"/>
    </location>
</feature>
<protein>
    <submittedName>
        <fullName evidence="3">Uncharacterized protein</fullName>
    </submittedName>
</protein>
<dbReference type="InterPro" id="IPR000683">
    <property type="entry name" value="Gfo/Idh/MocA-like_OxRdtase_N"/>
</dbReference>
<evidence type="ECO:0000313" key="3">
    <source>
        <dbReference type="EMBL" id="CAK7211323.1"/>
    </source>
</evidence>
<evidence type="ECO:0000313" key="4">
    <source>
        <dbReference type="Proteomes" id="UP001642406"/>
    </source>
</evidence>
<comment type="caution">
    <text evidence="3">The sequence shown here is derived from an EMBL/GenBank/DDBJ whole genome shotgun (WGS) entry which is preliminary data.</text>
</comment>
<feature type="domain" description="Gfo/Idh/MocA-like oxidoreductase C-terminal" evidence="2">
    <location>
        <begin position="158"/>
        <end position="339"/>
    </location>
</feature>
<dbReference type="Pfam" id="PF02894">
    <property type="entry name" value="GFO_IDH_MocA_C"/>
    <property type="match status" value="1"/>
</dbReference>
<accession>A0ABP0AVR3</accession>
<dbReference type="Proteomes" id="UP001642406">
    <property type="component" value="Unassembled WGS sequence"/>
</dbReference>
<dbReference type="SUPFAM" id="SSF55347">
    <property type="entry name" value="Glyceraldehyde-3-phosphate dehydrogenase-like, C-terminal domain"/>
    <property type="match status" value="1"/>
</dbReference>
<reference evidence="3 4" key="1">
    <citation type="submission" date="2024-01" db="EMBL/GenBank/DDBJ databases">
        <authorList>
            <person name="Allen C."/>
            <person name="Tagirdzhanova G."/>
        </authorList>
    </citation>
    <scope>NUCLEOTIDE SEQUENCE [LARGE SCALE GENOMIC DNA]</scope>
</reference>